<dbReference type="EMBL" id="MU003694">
    <property type="protein sequence ID" value="KAF2815022.1"/>
    <property type="molecule type" value="Genomic_DNA"/>
</dbReference>
<dbReference type="AlphaFoldDB" id="A0A6A6Z1I0"/>
<keyword evidence="3" id="KW-1185">Reference proteome</keyword>
<evidence type="ECO:0000313" key="2">
    <source>
        <dbReference type="EMBL" id="KAF2815022.1"/>
    </source>
</evidence>
<dbReference type="GeneID" id="54462671"/>
<sequence length="413" mass="43907">MSMRQDTRCTDRGLMGILARSLGGRGDARRQAAHGPCRRSLFPALTVPQEPSRTELAAVAQMLAVKRLTPPVQPSQMLDARCPMPEASSARGRPEAQRRAARSGSRHRGSRIDGASSSVSLTLARVHHGPCERASPEPVDSPLAAGRIQANPRLWTTPPTTHTFCGGKTVSPPSESAFAASPIQTVPSSHASSRRRLEPTSLAMRCYHASTMVPSSLCSIAPAGDEDQPWHGKFGPSRPSAVPRSQLHGAGLGPLPSAVLSPPPRPLAPRPSSILGVLGRPGPQYWYSPKRCPLRISRPLAVGAPCPHCCNPAIVAPLRTSRSGSHHAARQFGVPGLTELDQSWAQVDMVKRTARAAEVATAVFGLQQSGSVTDMPRMPPASMWQHMLQCEASPISAGSSMCSTHCETCRPPA</sequence>
<evidence type="ECO:0000313" key="3">
    <source>
        <dbReference type="Proteomes" id="UP000504636"/>
    </source>
</evidence>
<reference evidence="2 4" key="1">
    <citation type="journal article" date="2020" name="Stud. Mycol.">
        <title>101 Dothideomycetes genomes: a test case for predicting lifestyles and emergence of pathogens.</title>
        <authorList>
            <person name="Haridas S."/>
            <person name="Albert R."/>
            <person name="Binder M."/>
            <person name="Bloem J."/>
            <person name="Labutti K."/>
            <person name="Salamov A."/>
            <person name="Andreopoulos B."/>
            <person name="Baker S."/>
            <person name="Barry K."/>
            <person name="Bills G."/>
            <person name="Bluhm B."/>
            <person name="Cannon C."/>
            <person name="Castanera R."/>
            <person name="Culley D."/>
            <person name="Daum C."/>
            <person name="Ezra D."/>
            <person name="Gonzalez J."/>
            <person name="Henrissat B."/>
            <person name="Kuo A."/>
            <person name="Liang C."/>
            <person name="Lipzen A."/>
            <person name="Lutzoni F."/>
            <person name="Magnuson J."/>
            <person name="Mondo S."/>
            <person name="Nolan M."/>
            <person name="Ohm R."/>
            <person name="Pangilinan J."/>
            <person name="Park H.-J."/>
            <person name="Ramirez L."/>
            <person name="Alfaro M."/>
            <person name="Sun H."/>
            <person name="Tritt A."/>
            <person name="Yoshinaga Y."/>
            <person name="Zwiers L.-H."/>
            <person name="Turgeon B."/>
            <person name="Goodwin S."/>
            <person name="Spatafora J."/>
            <person name="Crous P."/>
            <person name="Grigoriev I."/>
        </authorList>
    </citation>
    <scope>NUCLEOTIDE SEQUENCE</scope>
    <source>
        <strain evidence="2 4">CBS 304.34</strain>
    </source>
</reference>
<protein>
    <submittedName>
        <fullName evidence="2 4">Uncharacterized protein</fullName>
    </submittedName>
</protein>
<feature type="region of interest" description="Disordered" evidence="1">
    <location>
        <begin position="74"/>
        <end position="119"/>
    </location>
</feature>
<gene>
    <name evidence="2 4" type="ORF">BDZ99DRAFT_472376</name>
</gene>
<organism evidence="2">
    <name type="scientific">Mytilinidion resinicola</name>
    <dbReference type="NCBI Taxonomy" id="574789"/>
    <lineage>
        <taxon>Eukaryota</taxon>
        <taxon>Fungi</taxon>
        <taxon>Dikarya</taxon>
        <taxon>Ascomycota</taxon>
        <taxon>Pezizomycotina</taxon>
        <taxon>Dothideomycetes</taxon>
        <taxon>Pleosporomycetidae</taxon>
        <taxon>Mytilinidiales</taxon>
        <taxon>Mytilinidiaceae</taxon>
        <taxon>Mytilinidion</taxon>
    </lineage>
</organism>
<evidence type="ECO:0000256" key="1">
    <source>
        <dbReference type="SAM" id="MobiDB-lite"/>
    </source>
</evidence>
<reference evidence="4" key="3">
    <citation type="submission" date="2025-04" db="UniProtKB">
        <authorList>
            <consortium name="RefSeq"/>
        </authorList>
    </citation>
    <scope>IDENTIFICATION</scope>
    <source>
        <strain evidence="4">CBS 304.34</strain>
    </source>
</reference>
<evidence type="ECO:0000313" key="4">
    <source>
        <dbReference type="RefSeq" id="XP_033581986.1"/>
    </source>
</evidence>
<feature type="compositionally biased region" description="Basic residues" evidence="1">
    <location>
        <begin position="99"/>
        <end position="109"/>
    </location>
</feature>
<name>A0A6A6Z1I0_9PEZI</name>
<dbReference type="RefSeq" id="XP_033581986.1">
    <property type="nucleotide sequence ID" value="XM_033721778.1"/>
</dbReference>
<accession>A0A6A6Z1I0</accession>
<proteinExistence type="predicted"/>
<dbReference type="Proteomes" id="UP000504636">
    <property type="component" value="Unplaced"/>
</dbReference>
<reference evidence="4" key="2">
    <citation type="submission" date="2020-04" db="EMBL/GenBank/DDBJ databases">
        <authorList>
            <consortium name="NCBI Genome Project"/>
        </authorList>
    </citation>
    <scope>NUCLEOTIDE SEQUENCE</scope>
    <source>
        <strain evidence="4">CBS 304.34</strain>
    </source>
</reference>